<name>A0A8J7AK13_9CYAN</name>
<evidence type="ECO:0000313" key="4">
    <source>
        <dbReference type="Proteomes" id="UP000636505"/>
    </source>
</evidence>
<gene>
    <name evidence="3" type="ORF">IQ241_02220</name>
</gene>
<dbReference type="Proteomes" id="UP000636505">
    <property type="component" value="Unassembled WGS sequence"/>
</dbReference>
<dbReference type="AlphaFoldDB" id="A0A8J7AK13"/>
<evidence type="ECO:0000256" key="2">
    <source>
        <dbReference type="HAMAP-Rule" id="MF_00338"/>
    </source>
</evidence>
<evidence type="ECO:0000313" key="3">
    <source>
        <dbReference type="EMBL" id="MBE9076119.1"/>
    </source>
</evidence>
<dbReference type="HAMAP" id="MF_00338">
    <property type="entry name" value="UPF0145"/>
    <property type="match status" value="1"/>
</dbReference>
<reference evidence="3" key="1">
    <citation type="submission" date="2020-10" db="EMBL/GenBank/DDBJ databases">
        <authorList>
            <person name="Castelo-Branco R."/>
            <person name="Eusebio N."/>
            <person name="Adriana R."/>
            <person name="Vieira A."/>
            <person name="Brugerolle De Fraissinette N."/>
            <person name="Rezende De Castro R."/>
            <person name="Schneider M.P."/>
            <person name="Vasconcelos V."/>
            <person name="Leao P.N."/>
        </authorList>
    </citation>
    <scope>NUCLEOTIDE SEQUENCE</scope>
    <source>
        <strain evidence="3">LEGE 07310</strain>
    </source>
</reference>
<dbReference type="InterPro" id="IPR002765">
    <property type="entry name" value="UPF0145_YbjQ-like"/>
</dbReference>
<keyword evidence="4" id="KW-1185">Reference proteome</keyword>
<dbReference type="InterPro" id="IPR035439">
    <property type="entry name" value="UPF0145_dom_sf"/>
</dbReference>
<dbReference type="PANTHER" id="PTHR34068">
    <property type="entry name" value="UPF0145 PROTEIN YBJQ"/>
    <property type="match status" value="1"/>
</dbReference>
<comment type="similarity">
    <text evidence="1 2">Belongs to the UPF0145 family.</text>
</comment>
<protein>
    <recommendedName>
        <fullName evidence="2">UPF0145 protein IQ241_02220</fullName>
    </recommendedName>
</protein>
<comment type="caution">
    <text evidence="3">The sequence shown here is derived from an EMBL/GenBank/DDBJ whole genome shotgun (WGS) entry which is preliminary data.</text>
</comment>
<dbReference type="PANTHER" id="PTHR34068:SF2">
    <property type="entry name" value="UPF0145 PROTEIN SCO3412"/>
    <property type="match status" value="1"/>
</dbReference>
<dbReference type="Gene3D" id="3.30.110.70">
    <property type="entry name" value="Hypothetical protein apc22750. Chain B"/>
    <property type="match status" value="1"/>
</dbReference>
<dbReference type="Pfam" id="PF01906">
    <property type="entry name" value="YbjQ_1"/>
    <property type="match status" value="1"/>
</dbReference>
<dbReference type="SUPFAM" id="SSF117782">
    <property type="entry name" value="YbjQ-like"/>
    <property type="match status" value="1"/>
</dbReference>
<proteinExistence type="inferred from homology"/>
<evidence type="ECO:0000256" key="1">
    <source>
        <dbReference type="ARBA" id="ARBA00010751"/>
    </source>
</evidence>
<accession>A0A8J7AK13</accession>
<dbReference type="RefSeq" id="WP_193904773.1">
    <property type="nucleotide sequence ID" value="NZ_JADEXG010000003.1"/>
</dbReference>
<sequence length="115" mass="12278">MTVAKRRPATAIILTTLEGVPGKEVIEHYGLVQGSTIRAKHIGKDILAGFKNIVGGELKGYTELLQEARQESVDRMVMQARQLGANAVINVRFATSAVAPGAAELFAYGTAVKVQ</sequence>
<organism evidence="3 4">
    <name type="scientific">Vasconcelosia minhoensis LEGE 07310</name>
    <dbReference type="NCBI Taxonomy" id="915328"/>
    <lineage>
        <taxon>Bacteria</taxon>
        <taxon>Bacillati</taxon>
        <taxon>Cyanobacteriota</taxon>
        <taxon>Cyanophyceae</taxon>
        <taxon>Nodosilineales</taxon>
        <taxon>Cymatolegaceae</taxon>
        <taxon>Vasconcelosia</taxon>
        <taxon>Vasconcelosia minhoensis</taxon>
    </lineage>
</organism>
<dbReference type="EMBL" id="JADEXG010000003">
    <property type="protein sequence ID" value="MBE9076119.1"/>
    <property type="molecule type" value="Genomic_DNA"/>
</dbReference>